<keyword evidence="8" id="KW-0862">Zinc</keyword>
<keyword evidence="6" id="KW-0863">Zinc-finger</keyword>
<evidence type="ECO:0000256" key="6">
    <source>
        <dbReference type="ARBA" id="ARBA00022771"/>
    </source>
</evidence>
<keyword evidence="4" id="KW-0479">Metal-binding</keyword>
<comment type="catalytic activity">
    <reaction evidence="1">
        <text>[E2 ubiquitin-conjugating enzyme]-S-ubiquitinyl-L-cysteine + [acceptor protein]-L-lysine = [E2 ubiquitin-conjugating enzyme]-L-cysteine + [acceptor protein]-N(6)-ubiquitinyl-L-lysine.</text>
        <dbReference type="EC" id="2.3.2.31"/>
    </reaction>
</comment>
<dbReference type="CDD" id="cd22582">
    <property type="entry name" value="BRcat_RBR_unk"/>
    <property type="match status" value="1"/>
</dbReference>
<dbReference type="EMBL" id="ML145100">
    <property type="protein sequence ID" value="TBU61096.1"/>
    <property type="molecule type" value="Genomic_DNA"/>
</dbReference>
<evidence type="ECO:0000259" key="9">
    <source>
        <dbReference type="PROSITE" id="PS51873"/>
    </source>
</evidence>
<gene>
    <name evidence="10" type="ORF">BD310DRAFT_236585</name>
</gene>
<feature type="domain" description="RING-type" evidence="9">
    <location>
        <begin position="203"/>
        <end position="444"/>
    </location>
</feature>
<dbReference type="InterPro" id="IPR031127">
    <property type="entry name" value="E3_UB_ligase_RBR"/>
</dbReference>
<evidence type="ECO:0000256" key="3">
    <source>
        <dbReference type="ARBA" id="ARBA00022679"/>
    </source>
</evidence>
<dbReference type="SMART" id="SM00647">
    <property type="entry name" value="IBR"/>
    <property type="match status" value="2"/>
</dbReference>
<dbReference type="AlphaFoldDB" id="A0A4Q9Q2L5"/>
<dbReference type="CDD" id="cd22584">
    <property type="entry name" value="Rcat_RBR_unk"/>
    <property type="match status" value="1"/>
</dbReference>
<evidence type="ECO:0000256" key="7">
    <source>
        <dbReference type="ARBA" id="ARBA00022786"/>
    </source>
</evidence>
<protein>
    <recommendedName>
        <fullName evidence="2">RBR-type E3 ubiquitin transferase</fullName>
        <ecNumber evidence="2">2.3.2.31</ecNumber>
    </recommendedName>
</protein>
<dbReference type="GO" id="GO:0008270">
    <property type="term" value="F:zinc ion binding"/>
    <property type="evidence" value="ECO:0007669"/>
    <property type="project" value="UniProtKB-KW"/>
</dbReference>
<proteinExistence type="predicted"/>
<dbReference type="EC" id="2.3.2.31" evidence="2"/>
<evidence type="ECO:0000313" key="10">
    <source>
        <dbReference type="EMBL" id="TBU61096.1"/>
    </source>
</evidence>
<keyword evidence="7" id="KW-0833">Ubl conjugation pathway</keyword>
<evidence type="ECO:0000256" key="4">
    <source>
        <dbReference type="ARBA" id="ARBA00022723"/>
    </source>
</evidence>
<evidence type="ECO:0000313" key="11">
    <source>
        <dbReference type="Proteomes" id="UP000292082"/>
    </source>
</evidence>
<dbReference type="InterPro" id="IPR044066">
    <property type="entry name" value="TRIAD_supradom"/>
</dbReference>
<name>A0A4Q9Q2L5_9APHY</name>
<reference evidence="10 11" key="1">
    <citation type="submission" date="2019-01" db="EMBL/GenBank/DDBJ databases">
        <title>Draft genome sequences of three monokaryotic isolates of the white-rot basidiomycete fungus Dichomitus squalens.</title>
        <authorList>
            <consortium name="DOE Joint Genome Institute"/>
            <person name="Lopez S.C."/>
            <person name="Andreopoulos B."/>
            <person name="Pangilinan J."/>
            <person name="Lipzen A."/>
            <person name="Riley R."/>
            <person name="Ahrendt S."/>
            <person name="Ng V."/>
            <person name="Barry K."/>
            <person name="Daum C."/>
            <person name="Grigoriev I.V."/>
            <person name="Hilden K.S."/>
            <person name="Makela M.R."/>
            <person name="de Vries R.P."/>
        </authorList>
    </citation>
    <scope>NUCLEOTIDE SEQUENCE [LARGE SCALE GENOMIC DNA]</scope>
    <source>
        <strain evidence="10 11">CBS 464.89</strain>
    </source>
</reference>
<evidence type="ECO:0000256" key="1">
    <source>
        <dbReference type="ARBA" id="ARBA00001798"/>
    </source>
</evidence>
<dbReference type="Pfam" id="PF01485">
    <property type="entry name" value="IBR"/>
    <property type="match status" value="2"/>
</dbReference>
<dbReference type="PROSITE" id="PS51873">
    <property type="entry name" value="TRIAD"/>
    <property type="match status" value="1"/>
</dbReference>
<dbReference type="GO" id="GO:0061630">
    <property type="term" value="F:ubiquitin protein ligase activity"/>
    <property type="evidence" value="ECO:0007669"/>
    <property type="project" value="UniProtKB-EC"/>
</dbReference>
<dbReference type="PANTHER" id="PTHR11685">
    <property type="entry name" value="RBR FAMILY RING FINGER AND IBR DOMAIN-CONTAINING"/>
    <property type="match status" value="1"/>
</dbReference>
<sequence length="586" mass="65816">MAEVASHANADMLNELLIAKLLEEDMLALKNARAAEELQLHEALSTSALAAGRFPKKAKSSGAGAVGTIDDDFVLTVLAAEINANKDALMAQSLQHAQDSNMVASRQYAQKLAAAEKKSLLDAEFARRLQLQLDEGDDDDDEMNDLDAESVLGQDAIENIMAADMNEKGKGRVAQLKPKEKGSIPDSYGRGLVFRKEEGSTKLNPVCGICMEPFQATYSPSAAARSANSSDRIQFGTHLTCPQSHGYCISCLNNYINSKLDPDGSGLGNTNSIVFPIRCPECPINDWPDGLTDEVAQRVLTEEGMTLWHRQKLLDSIPKYYCPNPKCSELVQTDEDSEDPQAMCPSCDSVICVPCRVIWHDGLTCDEYQDLPLDERSPDDQKALQLMKAQNWRRCPNCAIIVELTLGCNHITCRCKTEFCFRCGAIWDVRKGSCSRRPSCDLWDEDMLLEERERQREREQGRRNRGRAPVVVVAPPAPPPLYEHHIGYAVAEHNDDYVQNLDWMDNPDILCTRHWFTANMINSLTCQYCDAKLNSIADLRYHLSHVRWHSVYACCGRFFKRDVDFERHLDSPHTRLGLHAYIFRRN</sequence>
<keyword evidence="5" id="KW-0677">Repeat</keyword>
<dbReference type="InterPro" id="IPR002867">
    <property type="entry name" value="IBR_dom"/>
</dbReference>
<evidence type="ECO:0000256" key="8">
    <source>
        <dbReference type="ARBA" id="ARBA00022833"/>
    </source>
</evidence>
<accession>A0A4Q9Q2L5</accession>
<evidence type="ECO:0000256" key="2">
    <source>
        <dbReference type="ARBA" id="ARBA00012251"/>
    </source>
</evidence>
<dbReference type="SUPFAM" id="SSF57850">
    <property type="entry name" value="RING/U-box"/>
    <property type="match status" value="3"/>
</dbReference>
<keyword evidence="11" id="KW-1185">Reference proteome</keyword>
<dbReference type="Gene3D" id="1.20.120.1750">
    <property type="match status" value="1"/>
</dbReference>
<organism evidence="10 11">
    <name type="scientific">Dichomitus squalens</name>
    <dbReference type="NCBI Taxonomy" id="114155"/>
    <lineage>
        <taxon>Eukaryota</taxon>
        <taxon>Fungi</taxon>
        <taxon>Dikarya</taxon>
        <taxon>Basidiomycota</taxon>
        <taxon>Agaricomycotina</taxon>
        <taxon>Agaricomycetes</taxon>
        <taxon>Polyporales</taxon>
        <taxon>Polyporaceae</taxon>
        <taxon>Dichomitus</taxon>
    </lineage>
</organism>
<dbReference type="Proteomes" id="UP000292082">
    <property type="component" value="Unassembled WGS sequence"/>
</dbReference>
<keyword evidence="3" id="KW-0808">Transferase</keyword>
<evidence type="ECO:0000256" key="5">
    <source>
        <dbReference type="ARBA" id="ARBA00022737"/>
    </source>
</evidence>
<dbReference type="GO" id="GO:0016567">
    <property type="term" value="P:protein ubiquitination"/>
    <property type="evidence" value="ECO:0007669"/>
    <property type="project" value="InterPro"/>
</dbReference>
<dbReference type="STRING" id="114155.A0A4Q9Q2L5"/>